<accession>A0ABS3CLS7</accession>
<organism evidence="1 2">
    <name type="scientific">Algoriphagus pacificus</name>
    <dbReference type="NCBI Taxonomy" id="2811234"/>
    <lineage>
        <taxon>Bacteria</taxon>
        <taxon>Pseudomonadati</taxon>
        <taxon>Bacteroidota</taxon>
        <taxon>Cytophagia</taxon>
        <taxon>Cytophagales</taxon>
        <taxon>Cyclobacteriaceae</taxon>
        <taxon>Algoriphagus</taxon>
    </lineage>
</organism>
<dbReference type="Proteomes" id="UP000664480">
    <property type="component" value="Unassembled WGS sequence"/>
</dbReference>
<proteinExistence type="predicted"/>
<keyword evidence="2" id="KW-1185">Reference proteome</keyword>
<sequence length="79" mass="9450">MNWVYILEDLKELEQRIETKLDLLISRNLNPFPFERLQRGKELRSLCRAIRLMIQQHQEDDAKFLLDILKEKGAKLGRA</sequence>
<protein>
    <submittedName>
        <fullName evidence="1">Uncharacterized protein</fullName>
    </submittedName>
</protein>
<name>A0ABS3CLS7_9BACT</name>
<reference evidence="1 2" key="1">
    <citation type="submission" date="2021-03" db="EMBL/GenBank/DDBJ databases">
        <title>novel species isolated from a fishpond in China.</title>
        <authorList>
            <person name="Lu H."/>
            <person name="Cai Z."/>
        </authorList>
    </citation>
    <scope>NUCLEOTIDE SEQUENCE [LARGE SCALE GENOMIC DNA]</scope>
    <source>
        <strain evidence="1 2">YJ13C</strain>
    </source>
</reference>
<evidence type="ECO:0000313" key="2">
    <source>
        <dbReference type="Proteomes" id="UP000664480"/>
    </source>
</evidence>
<comment type="caution">
    <text evidence="1">The sequence shown here is derived from an EMBL/GenBank/DDBJ whole genome shotgun (WGS) entry which is preliminary data.</text>
</comment>
<dbReference type="RefSeq" id="WP_206588710.1">
    <property type="nucleotide sequence ID" value="NZ_JAFKCU010000008.1"/>
</dbReference>
<dbReference type="EMBL" id="JAFKCU010000008">
    <property type="protein sequence ID" value="MBN7818046.1"/>
    <property type="molecule type" value="Genomic_DNA"/>
</dbReference>
<evidence type="ECO:0000313" key="1">
    <source>
        <dbReference type="EMBL" id="MBN7818046.1"/>
    </source>
</evidence>
<gene>
    <name evidence="1" type="ORF">J0A69_21585</name>
</gene>